<dbReference type="Gene3D" id="3.40.50.300">
    <property type="entry name" value="P-loop containing nucleotide triphosphate hydrolases"/>
    <property type="match status" value="1"/>
</dbReference>
<dbReference type="GO" id="GO:0005737">
    <property type="term" value="C:cytoplasm"/>
    <property type="evidence" value="ECO:0007669"/>
    <property type="project" value="UniProtKB-SubCell"/>
</dbReference>
<dbReference type="InterPro" id="IPR027417">
    <property type="entry name" value="P-loop_NTPase"/>
</dbReference>
<dbReference type="Pfam" id="PF17862">
    <property type="entry name" value="AAA_lid_3"/>
    <property type="match status" value="1"/>
</dbReference>
<evidence type="ECO:0000256" key="6">
    <source>
        <dbReference type="ARBA" id="ARBA00022840"/>
    </source>
</evidence>
<dbReference type="GO" id="GO:0005634">
    <property type="term" value="C:nucleus"/>
    <property type="evidence" value="ECO:0007669"/>
    <property type="project" value="UniProtKB-SubCell"/>
</dbReference>
<keyword evidence="7 11" id="KW-0647">Proteasome</keyword>
<dbReference type="Pfam" id="PF00004">
    <property type="entry name" value="AAA"/>
    <property type="match status" value="1"/>
</dbReference>
<dbReference type="Proteomes" id="UP001632038">
    <property type="component" value="Unassembled WGS sequence"/>
</dbReference>
<accession>A0ABD3BEI4</accession>
<keyword evidence="4" id="KW-0963">Cytoplasm</keyword>
<comment type="subcellular location">
    <subcellularLocation>
        <location evidence="2">Cytoplasm</location>
    </subcellularLocation>
    <subcellularLocation>
        <location evidence="1">Nucleus</location>
    </subcellularLocation>
</comment>
<dbReference type="Gene3D" id="2.40.50.140">
    <property type="entry name" value="Nucleic acid-binding proteins"/>
    <property type="match status" value="1"/>
</dbReference>
<dbReference type="InterPro" id="IPR032501">
    <property type="entry name" value="Prot_ATP_ID_OB_2nd"/>
</dbReference>
<evidence type="ECO:0000313" key="11">
    <source>
        <dbReference type="EMBL" id="KAL3615818.1"/>
    </source>
</evidence>
<dbReference type="InterPro" id="IPR003959">
    <property type="entry name" value="ATPase_AAA_core"/>
</dbReference>
<keyword evidence="12" id="KW-1185">Reference proteome</keyword>
<dbReference type="GO" id="GO:0005524">
    <property type="term" value="F:ATP binding"/>
    <property type="evidence" value="ECO:0007669"/>
    <property type="project" value="UniProtKB-KW"/>
</dbReference>
<evidence type="ECO:0000256" key="7">
    <source>
        <dbReference type="ARBA" id="ARBA00022942"/>
    </source>
</evidence>
<evidence type="ECO:0000256" key="4">
    <source>
        <dbReference type="ARBA" id="ARBA00022490"/>
    </source>
</evidence>
<gene>
    <name evidence="11" type="primary">RPT3_2</name>
    <name evidence="11" type="ORF">CASFOL_040112</name>
</gene>
<dbReference type="PROSITE" id="PS00674">
    <property type="entry name" value="AAA"/>
    <property type="match status" value="1"/>
</dbReference>
<dbReference type="InterPro" id="IPR012340">
    <property type="entry name" value="NA-bd_OB-fold"/>
</dbReference>
<evidence type="ECO:0000259" key="10">
    <source>
        <dbReference type="SMART" id="SM00382"/>
    </source>
</evidence>
<evidence type="ECO:0000313" key="12">
    <source>
        <dbReference type="Proteomes" id="UP001632038"/>
    </source>
</evidence>
<proteinExistence type="inferred from homology"/>
<sequence>MASAMVLDLYGRLKFLQRHLEFTNIQDEYVKDEVKNLKREFLRVQEEVKRIQSVPLVIGQFLDMIDENNAIVASTTGSNYYVRVRSTINRELLNLVDVLPPEADSSISLLGQAEKPDVTYNDIGGCDIQKQEIREAVELPLTHHDLYKQIGIDPPRGVLLYGPPGTGKTMLAKAVANHTTAAFIRVVGSEFVQKYLGEGPRMVRDVFRLAKENAPAIIFIDEVDAIATARFDVQTGADREVQRILMELLNQMDGFDQTTNVKVIMATNRADTLDPALLRPGRLDRKIEFPLPDRRQKRLVFQVCTAKMNLSDEVDLEDYVSRPDKISAAEITAICQEAGLQAVRKNRYVILPKDFEKGYRSNAKKPNTDFEFYN</sequence>
<evidence type="ECO:0000256" key="8">
    <source>
        <dbReference type="ARBA" id="ARBA00023242"/>
    </source>
</evidence>
<evidence type="ECO:0000256" key="3">
    <source>
        <dbReference type="ARBA" id="ARBA00006914"/>
    </source>
</evidence>
<name>A0ABD3BEI4_9LAMI</name>
<organism evidence="11 12">
    <name type="scientific">Castilleja foliolosa</name>
    <dbReference type="NCBI Taxonomy" id="1961234"/>
    <lineage>
        <taxon>Eukaryota</taxon>
        <taxon>Viridiplantae</taxon>
        <taxon>Streptophyta</taxon>
        <taxon>Embryophyta</taxon>
        <taxon>Tracheophyta</taxon>
        <taxon>Spermatophyta</taxon>
        <taxon>Magnoliopsida</taxon>
        <taxon>eudicotyledons</taxon>
        <taxon>Gunneridae</taxon>
        <taxon>Pentapetalae</taxon>
        <taxon>asterids</taxon>
        <taxon>lamiids</taxon>
        <taxon>Lamiales</taxon>
        <taxon>Orobanchaceae</taxon>
        <taxon>Pedicularideae</taxon>
        <taxon>Castillejinae</taxon>
        <taxon>Castilleja</taxon>
    </lineage>
</organism>
<dbReference type="FunFam" id="1.10.8.60:FF:000018">
    <property type="entry name" value="26S protease regulatory subunit 6B"/>
    <property type="match status" value="1"/>
</dbReference>
<dbReference type="PANTHER" id="PTHR23073">
    <property type="entry name" value="26S PROTEASOME REGULATORY SUBUNIT"/>
    <property type="match status" value="1"/>
</dbReference>
<evidence type="ECO:0000256" key="9">
    <source>
        <dbReference type="RuleBase" id="RU003651"/>
    </source>
</evidence>
<dbReference type="SMART" id="SM00382">
    <property type="entry name" value="AAA"/>
    <property type="match status" value="1"/>
</dbReference>
<reference evidence="12" key="1">
    <citation type="journal article" date="2024" name="IScience">
        <title>Strigolactones Initiate the Formation of Haustorium-like Structures in Castilleja.</title>
        <authorList>
            <person name="Buerger M."/>
            <person name="Peterson D."/>
            <person name="Chory J."/>
        </authorList>
    </citation>
    <scope>NUCLEOTIDE SEQUENCE [LARGE SCALE GENOMIC DNA]</scope>
</reference>
<evidence type="ECO:0000256" key="2">
    <source>
        <dbReference type="ARBA" id="ARBA00004496"/>
    </source>
</evidence>
<comment type="similarity">
    <text evidence="3 9">Belongs to the AAA ATPase family.</text>
</comment>
<dbReference type="Gene3D" id="1.10.8.60">
    <property type="match status" value="1"/>
</dbReference>
<dbReference type="SUPFAM" id="SSF52540">
    <property type="entry name" value="P-loop containing nucleoside triphosphate hydrolases"/>
    <property type="match status" value="1"/>
</dbReference>
<keyword evidence="6 9" id="KW-0067">ATP-binding</keyword>
<keyword evidence="5 9" id="KW-0547">Nucleotide-binding</keyword>
<dbReference type="InterPro" id="IPR003960">
    <property type="entry name" value="ATPase_AAA_CS"/>
</dbReference>
<dbReference type="FunFam" id="3.40.50.300:FF:000033">
    <property type="entry name" value="26S protease regulatory subunit 6B"/>
    <property type="match status" value="1"/>
</dbReference>
<dbReference type="CDD" id="cd19502">
    <property type="entry name" value="RecA-like_PAN_like"/>
    <property type="match status" value="1"/>
</dbReference>
<protein>
    <submittedName>
        <fullName evidence="11">26S proteasome regulatory subunit 6B</fullName>
    </submittedName>
</protein>
<dbReference type="AlphaFoldDB" id="A0ABD3BEI4"/>
<dbReference type="EMBL" id="JAVIJP010000099">
    <property type="protein sequence ID" value="KAL3615818.1"/>
    <property type="molecule type" value="Genomic_DNA"/>
</dbReference>
<feature type="domain" description="AAA+ ATPase" evidence="10">
    <location>
        <begin position="154"/>
        <end position="293"/>
    </location>
</feature>
<dbReference type="InterPro" id="IPR041569">
    <property type="entry name" value="AAA_lid_3"/>
</dbReference>
<dbReference type="Pfam" id="PF16450">
    <property type="entry name" value="Prot_ATP_ID_OB_C"/>
    <property type="match status" value="1"/>
</dbReference>
<evidence type="ECO:0000256" key="1">
    <source>
        <dbReference type="ARBA" id="ARBA00004123"/>
    </source>
</evidence>
<dbReference type="InterPro" id="IPR003593">
    <property type="entry name" value="AAA+_ATPase"/>
</dbReference>
<dbReference type="InterPro" id="IPR050221">
    <property type="entry name" value="26S_Proteasome_ATPase"/>
</dbReference>
<comment type="caution">
    <text evidence="11">The sequence shown here is derived from an EMBL/GenBank/DDBJ whole genome shotgun (WGS) entry which is preliminary data.</text>
</comment>
<dbReference type="GO" id="GO:0000502">
    <property type="term" value="C:proteasome complex"/>
    <property type="evidence" value="ECO:0007669"/>
    <property type="project" value="UniProtKB-KW"/>
</dbReference>
<keyword evidence="8" id="KW-0539">Nucleus</keyword>
<evidence type="ECO:0000256" key="5">
    <source>
        <dbReference type="ARBA" id="ARBA00022741"/>
    </source>
</evidence>